<evidence type="ECO:0000259" key="7">
    <source>
        <dbReference type="Pfam" id="PF14693"/>
    </source>
</evidence>
<sequence length="201" mass="22230">MVMGHMLAVTKRTQCGKGHSGRLRANNLIPGIFYSPDGKNIPVEAPVLPLEKILAAVGHTTVFTLEIDDNAQKIIHPALIWQVQRHPYKKAFTHIDFYGVDLNKEVKIDVPLEFVGTPRGVKLGGILETYRESVRLAGKPMDMPRRITIDVSSMDINSSIAVKDLQLPPNVSTACEPHFVIVSVLTKSKEEILDEASQETP</sequence>
<dbReference type="SUPFAM" id="SSF50715">
    <property type="entry name" value="Ribosomal protein L25-like"/>
    <property type="match status" value="1"/>
</dbReference>
<evidence type="ECO:0000313" key="8">
    <source>
        <dbReference type="EMBL" id="GFH62691.1"/>
    </source>
</evidence>
<dbReference type="PANTHER" id="PTHR33284:SF1">
    <property type="entry name" value="RIBOSOMAL PROTEIN L25_GLN-TRNA SYNTHETASE, ANTI-CODON-BINDING DOMAIN-CONTAINING PROTEIN"/>
    <property type="match status" value="1"/>
</dbReference>
<dbReference type="GO" id="GO:0006412">
    <property type="term" value="P:translation"/>
    <property type="evidence" value="ECO:0007669"/>
    <property type="project" value="UniProtKB-UniRule"/>
</dbReference>
<feature type="domain" description="Large ribosomal subunit protein bL25 beta" evidence="7">
    <location>
        <begin position="105"/>
        <end position="186"/>
    </location>
</feature>
<keyword evidence="4 5" id="KW-0687">Ribonucleoprotein</keyword>
<dbReference type="InterPro" id="IPR020930">
    <property type="entry name" value="Ribosomal_uL5_bac-type"/>
</dbReference>
<feature type="domain" description="Large ribosomal subunit protein bL25 L25" evidence="6">
    <location>
        <begin position="7"/>
        <end position="97"/>
    </location>
</feature>
<dbReference type="InterPro" id="IPR020057">
    <property type="entry name" value="Ribosomal_bL25_b-dom"/>
</dbReference>
<dbReference type="GO" id="GO:0022625">
    <property type="term" value="C:cytosolic large ribosomal subunit"/>
    <property type="evidence" value="ECO:0007669"/>
    <property type="project" value="TreeGrafter"/>
</dbReference>
<dbReference type="CDD" id="cd00495">
    <property type="entry name" value="Ribosomal_L25_TL5_CTC"/>
    <property type="match status" value="1"/>
</dbReference>
<evidence type="ECO:0000256" key="2">
    <source>
        <dbReference type="ARBA" id="ARBA00022884"/>
    </source>
</evidence>
<dbReference type="EMBL" id="BLLL01000003">
    <property type="protein sequence ID" value="GFH62691.1"/>
    <property type="molecule type" value="Genomic_DNA"/>
</dbReference>
<dbReference type="HAMAP" id="MF_01334">
    <property type="entry name" value="Ribosomal_bL25_CTC"/>
    <property type="match status" value="1"/>
</dbReference>
<proteinExistence type="inferred from homology"/>
<organism evidence="8 9">
    <name type="scientific">Candidatus Desulfovibrio kirbyi</name>
    <dbReference type="NCBI Taxonomy" id="2696086"/>
    <lineage>
        <taxon>Bacteria</taxon>
        <taxon>Pseudomonadati</taxon>
        <taxon>Thermodesulfobacteriota</taxon>
        <taxon>Desulfovibrionia</taxon>
        <taxon>Desulfovibrionales</taxon>
        <taxon>Desulfovibrionaceae</taxon>
        <taxon>Desulfovibrio</taxon>
    </lineage>
</organism>
<comment type="caution">
    <text evidence="8">The sequence shown here is derived from an EMBL/GenBank/DDBJ whole genome shotgun (WGS) entry which is preliminary data.</text>
</comment>
<gene>
    <name evidence="5 8" type="primary">rplY</name>
    <name evidence="5" type="synonym">ctc</name>
    <name evidence="8" type="ORF">ZNDK_0462</name>
</gene>
<protein>
    <recommendedName>
        <fullName evidence="5">Large ribosomal subunit protein bL25</fullName>
    </recommendedName>
    <alternativeName>
        <fullName evidence="5">General stress protein CTC</fullName>
    </alternativeName>
</protein>
<reference evidence="8 9" key="1">
    <citation type="journal article" date="2020" name="ISME J.">
        <title>Parallel Reductive Genome Evolution in Desulfovibrio Ectosymbionts Independently Acquired by Trichonympha Protists in the Termite Gut.</title>
        <authorList>
            <person name="Takeuchi M."/>
            <person name="Kuwahara H."/>
            <person name="Murakami T."/>
            <person name="Takahashi K."/>
            <person name="Kajitani R."/>
            <person name="Toyoda A."/>
            <person name="Itoh T."/>
            <person name="Ohkuma M."/>
            <person name="Hongoh Y."/>
        </authorList>
    </citation>
    <scope>NUCLEOTIDE SEQUENCE [LARGE SCALE GENOMIC DNA]</scope>
    <source>
        <strain evidence="8">ZnDsv-02</strain>
    </source>
</reference>
<evidence type="ECO:0000259" key="6">
    <source>
        <dbReference type="Pfam" id="PF01386"/>
    </source>
</evidence>
<dbReference type="GO" id="GO:0008097">
    <property type="term" value="F:5S rRNA binding"/>
    <property type="evidence" value="ECO:0007669"/>
    <property type="project" value="InterPro"/>
</dbReference>
<comment type="function">
    <text evidence="5">This is one of the proteins that binds to the 5S RNA in the ribosome where it forms part of the central protuberance.</text>
</comment>
<evidence type="ECO:0000313" key="9">
    <source>
        <dbReference type="Proteomes" id="UP000505077"/>
    </source>
</evidence>
<evidence type="ECO:0000256" key="4">
    <source>
        <dbReference type="ARBA" id="ARBA00023274"/>
    </source>
</evidence>
<dbReference type="InterPro" id="IPR011035">
    <property type="entry name" value="Ribosomal_bL25/Gln-tRNA_synth"/>
</dbReference>
<dbReference type="NCBIfam" id="NF004135">
    <property type="entry name" value="PRK05618.3-1"/>
    <property type="match status" value="1"/>
</dbReference>
<dbReference type="Gene3D" id="2.170.120.20">
    <property type="entry name" value="Ribosomal protein L25, beta domain"/>
    <property type="match status" value="1"/>
</dbReference>
<keyword evidence="1 5" id="KW-0699">rRNA-binding</keyword>
<evidence type="ECO:0000256" key="1">
    <source>
        <dbReference type="ARBA" id="ARBA00022730"/>
    </source>
</evidence>
<dbReference type="GO" id="GO:0003735">
    <property type="term" value="F:structural constituent of ribosome"/>
    <property type="evidence" value="ECO:0007669"/>
    <property type="project" value="InterPro"/>
</dbReference>
<accession>A0A6L2R546</accession>
<evidence type="ECO:0000256" key="3">
    <source>
        <dbReference type="ARBA" id="ARBA00022980"/>
    </source>
</evidence>
<keyword evidence="3 5" id="KW-0689">Ribosomal protein</keyword>
<comment type="subunit">
    <text evidence="5">Part of the 50S ribosomal subunit; part of the 5S rRNA/L5/L18/L25 subcomplex. Contacts the 5S rRNA. Binds to the 5S rRNA independently of L5 and L18.</text>
</comment>
<dbReference type="PANTHER" id="PTHR33284">
    <property type="entry name" value="RIBOSOMAL PROTEIN L25/GLN-TRNA SYNTHETASE, ANTI-CODON-BINDING DOMAIN-CONTAINING PROTEIN"/>
    <property type="match status" value="1"/>
</dbReference>
<dbReference type="InterPro" id="IPR020056">
    <property type="entry name" value="Rbsml_bL25/Gln-tRNA_synth_N"/>
</dbReference>
<keyword evidence="2 5" id="KW-0694">RNA-binding</keyword>
<evidence type="ECO:0000256" key="5">
    <source>
        <dbReference type="HAMAP-Rule" id="MF_01334"/>
    </source>
</evidence>
<dbReference type="Proteomes" id="UP000505077">
    <property type="component" value="Unassembled WGS sequence"/>
</dbReference>
<dbReference type="InterPro" id="IPR037121">
    <property type="entry name" value="Ribosomal_bL25_C"/>
</dbReference>
<name>A0A6L2R546_9BACT</name>
<dbReference type="NCBIfam" id="TIGR00731">
    <property type="entry name" value="bL25_bact_ctc"/>
    <property type="match status" value="1"/>
</dbReference>
<dbReference type="InterPro" id="IPR001021">
    <property type="entry name" value="Ribosomal_bL25_long"/>
</dbReference>
<dbReference type="Gene3D" id="2.40.240.10">
    <property type="entry name" value="Ribosomal Protein L25, Chain P"/>
    <property type="match status" value="1"/>
</dbReference>
<dbReference type="InterPro" id="IPR029751">
    <property type="entry name" value="Ribosomal_L25_dom"/>
</dbReference>
<dbReference type="Pfam" id="PF14693">
    <property type="entry name" value="Ribosomal_TL5_C"/>
    <property type="match status" value="1"/>
</dbReference>
<dbReference type="Pfam" id="PF01386">
    <property type="entry name" value="Ribosomal_L25p"/>
    <property type="match status" value="1"/>
</dbReference>
<comment type="similarity">
    <text evidence="5">Belongs to the bacterial ribosomal protein bL25 family. CTC subfamily.</text>
</comment>
<dbReference type="AlphaFoldDB" id="A0A6L2R546"/>